<keyword evidence="1" id="KW-1185">Reference proteome</keyword>
<reference evidence="2" key="2">
    <citation type="submission" date="2025-08" db="UniProtKB">
        <authorList>
            <consortium name="RefSeq"/>
        </authorList>
    </citation>
    <scope>IDENTIFICATION</scope>
    <source>
        <tissue evidence="2">Leaf</tissue>
    </source>
</reference>
<gene>
    <name evidence="2" type="primary">LOC107785779</name>
</gene>
<dbReference type="PANTHER" id="PTHR11439">
    <property type="entry name" value="GAG-POL-RELATED RETROTRANSPOSON"/>
    <property type="match status" value="1"/>
</dbReference>
<dbReference type="STRING" id="4097.A0A1S3ZED7"/>
<accession>A0A1S3ZED7</accession>
<name>A0A1S3ZED7_TOBAC</name>
<dbReference type="RefSeq" id="XP_016462637.1">
    <property type="nucleotide sequence ID" value="XM_016607151.1"/>
</dbReference>
<dbReference type="OMA" id="DSHISWK"/>
<dbReference type="KEGG" id="nta:107785779"/>
<dbReference type="PANTHER" id="PTHR11439:SF505">
    <property type="entry name" value="REVERSE TRANSCRIPTASE TY1_COPIA-TYPE DOMAIN-CONTAINING PROTEIN"/>
    <property type="match status" value="1"/>
</dbReference>
<dbReference type="Proteomes" id="UP000790787">
    <property type="component" value="Chromosome 2"/>
</dbReference>
<reference evidence="1" key="1">
    <citation type="journal article" date="2014" name="Nat. Commun.">
        <title>The tobacco genome sequence and its comparison with those of tomato and potato.</title>
        <authorList>
            <person name="Sierro N."/>
            <person name="Battey J.N."/>
            <person name="Ouadi S."/>
            <person name="Bakaher N."/>
            <person name="Bovet L."/>
            <person name="Willig A."/>
            <person name="Goepfert S."/>
            <person name="Peitsch M.C."/>
            <person name="Ivanov N.V."/>
        </authorList>
    </citation>
    <scope>NUCLEOTIDE SEQUENCE [LARGE SCALE GENOMIC DNA]</scope>
</reference>
<dbReference type="OrthoDB" id="443140at2759"/>
<dbReference type="GeneID" id="107785779"/>
<dbReference type="AlphaFoldDB" id="A0A1S3ZED7"/>
<sequence>MNYLQHTRLDIYFIVQHLSQFMSAPMVPHLEVGYHVLRYLAGTSDLGLFLKSDVDFSLKGYSDSDWASCSDNRRSVLGFLLLLGGCPVSWKSKTQLTITLSSAKAE</sequence>
<evidence type="ECO:0000313" key="1">
    <source>
        <dbReference type="Proteomes" id="UP000790787"/>
    </source>
</evidence>
<proteinExistence type="predicted"/>
<evidence type="ECO:0000313" key="2">
    <source>
        <dbReference type="RefSeq" id="XP_016462637.1"/>
    </source>
</evidence>
<protein>
    <submittedName>
        <fullName evidence="2">Mitochondrial protein AtMg00240</fullName>
    </submittedName>
</protein>
<dbReference type="PaxDb" id="4097-A0A1S3ZED7"/>
<organism evidence="1 2">
    <name type="scientific">Nicotiana tabacum</name>
    <name type="common">Common tobacco</name>
    <dbReference type="NCBI Taxonomy" id="4097"/>
    <lineage>
        <taxon>Eukaryota</taxon>
        <taxon>Viridiplantae</taxon>
        <taxon>Streptophyta</taxon>
        <taxon>Embryophyta</taxon>
        <taxon>Tracheophyta</taxon>
        <taxon>Spermatophyta</taxon>
        <taxon>Magnoliopsida</taxon>
        <taxon>eudicotyledons</taxon>
        <taxon>Gunneridae</taxon>
        <taxon>Pentapetalae</taxon>
        <taxon>asterids</taxon>
        <taxon>lamiids</taxon>
        <taxon>Solanales</taxon>
        <taxon>Solanaceae</taxon>
        <taxon>Nicotianoideae</taxon>
        <taxon>Nicotianeae</taxon>
        <taxon>Nicotiana</taxon>
    </lineage>
</organism>